<feature type="transmembrane region" description="Helical" evidence="1">
    <location>
        <begin position="12"/>
        <end position="34"/>
    </location>
</feature>
<evidence type="ECO:0000256" key="1">
    <source>
        <dbReference type="SAM" id="Phobius"/>
    </source>
</evidence>
<evidence type="ECO:0000313" key="2">
    <source>
        <dbReference type="EMBL" id="KAJ7741089.1"/>
    </source>
</evidence>
<keyword evidence="1" id="KW-0472">Membrane</keyword>
<proteinExistence type="predicted"/>
<feature type="transmembrane region" description="Helical" evidence="1">
    <location>
        <begin position="130"/>
        <end position="149"/>
    </location>
</feature>
<dbReference type="Proteomes" id="UP001215598">
    <property type="component" value="Unassembled WGS sequence"/>
</dbReference>
<name>A0AAD7N106_9AGAR</name>
<evidence type="ECO:0000313" key="3">
    <source>
        <dbReference type="Proteomes" id="UP001215598"/>
    </source>
</evidence>
<feature type="transmembrane region" description="Helical" evidence="1">
    <location>
        <begin position="200"/>
        <end position="222"/>
    </location>
</feature>
<comment type="caution">
    <text evidence="2">The sequence shown here is derived from an EMBL/GenBank/DDBJ whole genome shotgun (WGS) entry which is preliminary data.</text>
</comment>
<gene>
    <name evidence="2" type="ORF">B0H16DRAFT_1757324</name>
</gene>
<keyword evidence="1" id="KW-0812">Transmembrane</keyword>
<dbReference type="EMBL" id="JARKIB010000100">
    <property type="protein sequence ID" value="KAJ7741089.1"/>
    <property type="molecule type" value="Genomic_DNA"/>
</dbReference>
<sequence>MSYVVDPTGFNAGWAIMLDVVSLLSTTLILYGLYVPLFIFSIQSLNHRNSPGRRVMLGTTSVMFILGTCGTLLVIAEATLAIQITNGVVQGSVDSNLRLLRVFRGVQLTEVARVAVNNCIVVWGSRKMVLLLPAACILATVVLQILAWIGTHGSEYLVQDLRAPFFMSLGTNALLMCLAGRRVQIVQSHRGFSHQYNTAIALLLESGAMYCLCLVLWVISLTTTLGLSTESESILSGVAGALVGQTVNIAPTVILVRVGRRHWQWDQDDARRPSSSQRTAGSRIVFKSAETSYPVIEIK</sequence>
<protein>
    <submittedName>
        <fullName evidence="2">Uncharacterized protein</fullName>
    </submittedName>
</protein>
<feature type="transmembrane region" description="Helical" evidence="1">
    <location>
        <begin position="55"/>
        <end position="82"/>
    </location>
</feature>
<accession>A0AAD7N106</accession>
<dbReference type="AlphaFoldDB" id="A0AAD7N106"/>
<organism evidence="2 3">
    <name type="scientific">Mycena metata</name>
    <dbReference type="NCBI Taxonomy" id="1033252"/>
    <lineage>
        <taxon>Eukaryota</taxon>
        <taxon>Fungi</taxon>
        <taxon>Dikarya</taxon>
        <taxon>Basidiomycota</taxon>
        <taxon>Agaricomycotina</taxon>
        <taxon>Agaricomycetes</taxon>
        <taxon>Agaricomycetidae</taxon>
        <taxon>Agaricales</taxon>
        <taxon>Marasmiineae</taxon>
        <taxon>Mycenaceae</taxon>
        <taxon>Mycena</taxon>
    </lineage>
</organism>
<reference evidence="2" key="1">
    <citation type="submission" date="2023-03" db="EMBL/GenBank/DDBJ databases">
        <title>Massive genome expansion in bonnet fungi (Mycena s.s.) driven by repeated elements and novel gene families across ecological guilds.</title>
        <authorList>
            <consortium name="Lawrence Berkeley National Laboratory"/>
            <person name="Harder C.B."/>
            <person name="Miyauchi S."/>
            <person name="Viragh M."/>
            <person name="Kuo A."/>
            <person name="Thoen E."/>
            <person name="Andreopoulos B."/>
            <person name="Lu D."/>
            <person name="Skrede I."/>
            <person name="Drula E."/>
            <person name="Henrissat B."/>
            <person name="Morin E."/>
            <person name="Kohler A."/>
            <person name="Barry K."/>
            <person name="LaButti K."/>
            <person name="Morin E."/>
            <person name="Salamov A."/>
            <person name="Lipzen A."/>
            <person name="Mereny Z."/>
            <person name="Hegedus B."/>
            <person name="Baldrian P."/>
            <person name="Stursova M."/>
            <person name="Weitz H."/>
            <person name="Taylor A."/>
            <person name="Grigoriev I.V."/>
            <person name="Nagy L.G."/>
            <person name="Martin F."/>
            <person name="Kauserud H."/>
        </authorList>
    </citation>
    <scope>NUCLEOTIDE SEQUENCE</scope>
    <source>
        <strain evidence="2">CBHHK182m</strain>
    </source>
</reference>
<keyword evidence="3" id="KW-1185">Reference proteome</keyword>
<feature type="transmembrane region" description="Helical" evidence="1">
    <location>
        <begin position="234"/>
        <end position="256"/>
    </location>
</feature>
<keyword evidence="1" id="KW-1133">Transmembrane helix</keyword>
<feature type="transmembrane region" description="Helical" evidence="1">
    <location>
        <begin position="161"/>
        <end position="179"/>
    </location>
</feature>